<name>A0A2S6H6Q4_9GAMM</name>
<evidence type="ECO:0000313" key="2">
    <source>
        <dbReference type="EMBL" id="PPK73157.1"/>
    </source>
</evidence>
<proteinExistence type="predicted"/>
<dbReference type="RefSeq" id="WP_104422423.1">
    <property type="nucleotide sequence ID" value="NZ_PTIY01000002.1"/>
</dbReference>
<accession>A0A2S6H6Q4</accession>
<gene>
    <name evidence="2" type="ORF">B0F88_102136</name>
</gene>
<organism evidence="2 3">
    <name type="scientific">Methylobacter tundripaludum</name>
    <dbReference type="NCBI Taxonomy" id="173365"/>
    <lineage>
        <taxon>Bacteria</taxon>
        <taxon>Pseudomonadati</taxon>
        <taxon>Pseudomonadota</taxon>
        <taxon>Gammaproteobacteria</taxon>
        <taxon>Methylococcales</taxon>
        <taxon>Methylococcaceae</taxon>
        <taxon>Methylobacter</taxon>
    </lineage>
</organism>
<feature type="compositionally biased region" description="Low complexity" evidence="1">
    <location>
        <begin position="1"/>
        <end position="16"/>
    </location>
</feature>
<sequence>MGWTKSVSKGAKGVGKSIDKGAKDTGKAVVDTGKDAGKAIEKGATDTIDTVVDTTTTVINVATDTYNYAVDFANDTAARTESIEATVLKNTEEMAKAGIDTTSKEFNDLSKQAEQQVIAGVEVVKDAAVDAYAWIDENACRIGLTASLSMGFVAAFTPAQPEGAATSTTMSSLYVTMISTAGKYATAIALAEASTELIYLIPGVKGQVNQDLLFNCVSNCIYYSLDSAALWGTPAGVGIAMGAAVSPIVATLICTRTLPNGFSKALPKS</sequence>
<dbReference type="EMBL" id="PTIY01000002">
    <property type="protein sequence ID" value="PPK73157.1"/>
    <property type="molecule type" value="Genomic_DNA"/>
</dbReference>
<protein>
    <submittedName>
        <fullName evidence="2">Uncharacterized protein</fullName>
    </submittedName>
</protein>
<dbReference type="Proteomes" id="UP000238071">
    <property type="component" value="Unassembled WGS sequence"/>
</dbReference>
<dbReference type="AlphaFoldDB" id="A0A2S6H6Q4"/>
<comment type="caution">
    <text evidence="2">The sequence shown here is derived from an EMBL/GenBank/DDBJ whole genome shotgun (WGS) entry which is preliminary data.</text>
</comment>
<feature type="region of interest" description="Disordered" evidence="1">
    <location>
        <begin position="1"/>
        <end position="22"/>
    </location>
</feature>
<evidence type="ECO:0000313" key="3">
    <source>
        <dbReference type="Proteomes" id="UP000238071"/>
    </source>
</evidence>
<reference evidence="2 3" key="1">
    <citation type="submission" date="2018-02" db="EMBL/GenBank/DDBJ databases">
        <title>Subsurface microbial communities from deep shales in Ohio and West Virginia, USA.</title>
        <authorList>
            <person name="Wrighton K."/>
        </authorList>
    </citation>
    <scope>NUCLEOTIDE SEQUENCE [LARGE SCALE GENOMIC DNA]</scope>
    <source>
        <strain evidence="2 3">OWC-G53F</strain>
    </source>
</reference>
<evidence type="ECO:0000256" key="1">
    <source>
        <dbReference type="SAM" id="MobiDB-lite"/>
    </source>
</evidence>
<keyword evidence="3" id="KW-1185">Reference proteome</keyword>